<keyword evidence="7" id="KW-0833">Ubl conjugation pathway</keyword>
<keyword evidence="12" id="KW-0863">Zinc-finger</keyword>
<evidence type="ECO:0000313" key="16">
    <source>
        <dbReference type="Proteomes" id="UP000447434"/>
    </source>
</evidence>
<evidence type="ECO:0000256" key="4">
    <source>
        <dbReference type="ARBA" id="ARBA00022679"/>
    </source>
</evidence>
<evidence type="ECO:0000259" key="14">
    <source>
        <dbReference type="PROSITE" id="PS50089"/>
    </source>
</evidence>
<dbReference type="CDD" id="cd16461">
    <property type="entry name" value="RING-H2_EL5-like"/>
    <property type="match status" value="1"/>
</dbReference>
<keyword evidence="4" id="KW-0808">Transferase</keyword>
<accession>A0A6A4NR46</accession>
<keyword evidence="8" id="KW-0862">Zinc</keyword>
<evidence type="ECO:0000256" key="5">
    <source>
        <dbReference type="ARBA" id="ARBA00022692"/>
    </source>
</evidence>
<dbReference type="Pfam" id="PF13639">
    <property type="entry name" value="zf-RING_2"/>
    <property type="match status" value="1"/>
</dbReference>
<keyword evidence="5 13" id="KW-0812">Transmembrane</keyword>
<dbReference type="InterPro" id="IPR044602">
    <property type="entry name" value="ATL10/ATL72-79-like"/>
</dbReference>
<dbReference type="GO" id="GO:0008270">
    <property type="term" value="F:zinc ion binding"/>
    <property type="evidence" value="ECO:0007669"/>
    <property type="project" value="UniProtKB-KW"/>
</dbReference>
<dbReference type="SMART" id="SM00184">
    <property type="entry name" value="RING"/>
    <property type="match status" value="1"/>
</dbReference>
<dbReference type="PROSITE" id="PS50089">
    <property type="entry name" value="ZF_RING_2"/>
    <property type="match status" value="1"/>
</dbReference>
<dbReference type="GO" id="GO:0016020">
    <property type="term" value="C:membrane"/>
    <property type="evidence" value="ECO:0007669"/>
    <property type="project" value="UniProtKB-SubCell"/>
</dbReference>
<dbReference type="PANTHER" id="PTHR46905:SF21">
    <property type="entry name" value="RING-TYPE E3 UBIQUITIN TRANSFERASE"/>
    <property type="match status" value="1"/>
</dbReference>
<evidence type="ECO:0000256" key="9">
    <source>
        <dbReference type="ARBA" id="ARBA00022989"/>
    </source>
</evidence>
<feature type="transmembrane region" description="Helical" evidence="13">
    <location>
        <begin position="44"/>
        <end position="65"/>
    </location>
</feature>
<proteinExistence type="inferred from homology"/>
<comment type="subcellular location">
    <subcellularLocation>
        <location evidence="2">Membrane</location>
        <topology evidence="2">Single-pass membrane protein</topology>
    </subcellularLocation>
</comment>
<dbReference type="SUPFAM" id="SSF57850">
    <property type="entry name" value="RING/U-box"/>
    <property type="match status" value="1"/>
</dbReference>
<evidence type="ECO:0000256" key="8">
    <source>
        <dbReference type="ARBA" id="ARBA00022833"/>
    </source>
</evidence>
<organism evidence="15 16">
    <name type="scientific">Lupinus albus</name>
    <name type="common">White lupine</name>
    <name type="synonym">Lupinus termis</name>
    <dbReference type="NCBI Taxonomy" id="3870"/>
    <lineage>
        <taxon>Eukaryota</taxon>
        <taxon>Viridiplantae</taxon>
        <taxon>Streptophyta</taxon>
        <taxon>Embryophyta</taxon>
        <taxon>Tracheophyta</taxon>
        <taxon>Spermatophyta</taxon>
        <taxon>Magnoliopsida</taxon>
        <taxon>eudicotyledons</taxon>
        <taxon>Gunneridae</taxon>
        <taxon>Pentapetalae</taxon>
        <taxon>rosids</taxon>
        <taxon>fabids</taxon>
        <taxon>Fabales</taxon>
        <taxon>Fabaceae</taxon>
        <taxon>Papilionoideae</taxon>
        <taxon>50 kb inversion clade</taxon>
        <taxon>genistoids sensu lato</taxon>
        <taxon>core genistoids</taxon>
        <taxon>Genisteae</taxon>
        <taxon>Lupinus</taxon>
    </lineage>
</organism>
<reference evidence="16" key="1">
    <citation type="journal article" date="2020" name="Nat. Commun.">
        <title>Genome sequence of the cluster root forming white lupin.</title>
        <authorList>
            <person name="Hufnagel B."/>
            <person name="Marques A."/>
            <person name="Soriano A."/>
            <person name="Marques L."/>
            <person name="Divol F."/>
            <person name="Doumas P."/>
            <person name="Sallet E."/>
            <person name="Mancinotti D."/>
            <person name="Carrere S."/>
            <person name="Marande W."/>
            <person name="Arribat S."/>
            <person name="Keller J."/>
            <person name="Huneau C."/>
            <person name="Blein T."/>
            <person name="Aime D."/>
            <person name="Laguerre M."/>
            <person name="Taylor J."/>
            <person name="Schubert V."/>
            <person name="Nelson M."/>
            <person name="Geu-Flores F."/>
            <person name="Crespi M."/>
            <person name="Gallardo-Guerrero K."/>
            <person name="Delaux P.-M."/>
            <person name="Salse J."/>
            <person name="Berges H."/>
            <person name="Guyot R."/>
            <person name="Gouzy J."/>
            <person name="Peret B."/>
        </authorList>
    </citation>
    <scope>NUCLEOTIDE SEQUENCE [LARGE SCALE GENOMIC DNA]</scope>
    <source>
        <strain evidence="16">cv. Amiga</strain>
    </source>
</reference>
<keyword evidence="6" id="KW-0479">Metal-binding</keyword>
<dbReference type="EC" id="2.3.2.27" evidence="3"/>
<gene>
    <name evidence="15" type="ORF">Lalb_Chr19g0124011</name>
</gene>
<evidence type="ECO:0000256" key="1">
    <source>
        <dbReference type="ARBA" id="ARBA00000900"/>
    </source>
</evidence>
<evidence type="ECO:0000256" key="13">
    <source>
        <dbReference type="SAM" id="Phobius"/>
    </source>
</evidence>
<comment type="caution">
    <text evidence="15">The sequence shown here is derived from an EMBL/GenBank/DDBJ whole genome shotgun (WGS) entry which is preliminary data.</text>
</comment>
<evidence type="ECO:0000256" key="6">
    <source>
        <dbReference type="ARBA" id="ARBA00022723"/>
    </source>
</evidence>
<name>A0A6A4NR46_LUPAL</name>
<keyword evidence="16" id="KW-1185">Reference proteome</keyword>
<keyword evidence="9 13" id="KW-1133">Transmembrane helix</keyword>
<evidence type="ECO:0000256" key="10">
    <source>
        <dbReference type="ARBA" id="ARBA00023136"/>
    </source>
</evidence>
<dbReference type="GO" id="GO:0016567">
    <property type="term" value="P:protein ubiquitination"/>
    <property type="evidence" value="ECO:0007669"/>
    <property type="project" value="InterPro"/>
</dbReference>
<dbReference type="AlphaFoldDB" id="A0A6A4NR46"/>
<dbReference type="OrthoDB" id="8062037at2759"/>
<protein>
    <recommendedName>
        <fullName evidence="3">RING-type E3 ubiquitin transferase</fullName>
        <ecNumber evidence="3">2.3.2.27</ecNumber>
    </recommendedName>
</protein>
<feature type="domain" description="RING-type" evidence="14">
    <location>
        <begin position="117"/>
        <end position="159"/>
    </location>
</feature>
<dbReference type="Proteomes" id="UP000447434">
    <property type="component" value="Chromosome 19"/>
</dbReference>
<comment type="similarity">
    <text evidence="11">Belongs to the RING-type zinc finger family. ATL subfamily.</text>
</comment>
<dbReference type="EMBL" id="WOCE01000019">
    <property type="protein sequence ID" value="KAE9591942.1"/>
    <property type="molecule type" value="Genomic_DNA"/>
</dbReference>
<evidence type="ECO:0000256" key="12">
    <source>
        <dbReference type="PROSITE-ProRule" id="PRU00175"/>
    </source>
</evidence>
<keyword evidence="10 13" id="KW-0472">Membrane</keyword>
<evidence type="ECO:0000256" key="7">
    <source>
        <dbReference type="ARBA" id="ARBA00022786"/>
    </source>
</evidence>
<evidence type="ECO:0000313" key="15">
    <source>
        <dbReference type="EMBL" id="KAE9591942.1"/>
    </source>
</evidence>
<evidence type="ECO:0000256" key="3">
    <source>
        <dbReference type="ARBA" id="ARBA00012483"/>
    </source>
</evidence>
<dbReference type="GO" id="GO:0061630">
    <property type="term" value="F:ubiquitin protein ligase activity"/>
    <property type="evidence" value="ECO:0007669"/>
    <property type="project" value="UniProtKB-EC"/>
</dbReference>
<evidence type="ECO:0000256" key="2">
    <source>
        <dbReference type="ARBA" id="ARBA00004167"/>
    </source>
</evidence>
<evidence type="ECO:0000256" key="11">
    <source>
        <dbReference type="ARBA" id="ARBA00024209"/>
    </source>
</evidence>
<dbReference type="PANTHER" id="PTHR46905">
    <property type="entry name" value="RING-H2 FINGER PROTEIN ATL78"/>
    <property type="match status" value="1"/>
</dbReference>
<comment type="catalytic activity">
    <reaction evidence="1">
        <text>S-ubiquitinyl-[E2 ubiquitin-conjugating enzyme]-L-cysteine + [acceptor protein]-L-lysine = [E2 ubiquitin-conjugating enzyme]-L-cysteine + N(6)-ubiquitinyl-[acceptor protein]-L-lysine.</text>
        <dbReference type="EC" id="2.3.2.27"/>
    </reaction>
</comment>
<sequence length="203" mass="22870">MHLHMAIVNTHHHRHLLNMPPSYKFNNNTRDSSVKNESNFDSNMVIVLAALLSALICALLLNSIVRCAMRCSRRFSNNETSEQTAVRLATKGLKKHELMKIPVAVYGSGENIKVTECPICLGEFEKGDKVRMLPKCNHGFHINCIDTWLVTHSSCPNCRHSLLLEKSSTKLSCFRSNDIDANNNNRLQENLSDQEGNLVVVLE</sequence>
<dbReference type="Gene3D" id="3.30.40.10">
    <property type="entry name" value="Zinc/RING finger domain, C3HC4 (zinc finger)"/>
    <property type="match status" value="1"/>
</dbReference>
<dbReference type="InterPro" id="IPR013083">
    <property type="entry name" value="Znf_RING/FYVE/PHD"/>
</dbReference>
<dbReference type="InterPro" id="IPR001841">
    <property type="entry name" value="Znf_RING"/>
</dbReference>